<protein>
    <submittedName>
        <fullName evidence="2">Uncharacterized protein</fullName>
    </submittedName>
</protein>
<dbReference type="EMBL" id="HBNR01052979">
    <property type="protein sequence ID" value="CAE4618119.1"/>
    <property type="molecule type" value="Transcribed_RNA"/>
</dbReference>
<reference evidence="2" key="1">
    <citation type="submission" date="2021-01" db="EMBL/GenBank/DDBJ databases">
        <authorList>
            <person name="Corre E."/>
            <person name="Pelletier E."/>
            <person name="Niang G."/>
            <person name="Scheremetjew M."/>
            <person name="Finn R."/>
            <person name="Kale V."/>
            <person name="Holt S."/>
            <person name="Cochrane G."/>
            <person name="Meng A."/>
            <person name="Brown T."/>
            <person name="Cohen L."/>
        </authorList>
    </citation>
    <scope>NUCLEOTIDE SEQUENCE</scope>
    <source>
        <strain evidence="2">CCMP3105</strain>
    </source>
</reference>
<accession>A0A7S4RL43</accession>
<name>A0A7S4RL43_9DINO</name>
<dbReference type="AlphaFoldDB" id="A0A7S4RL43"/>
<feature type="region of interest" description="Disordered" evidence="1">
    <location>
        <begin position="43"/>
        <end position="69"/>
    </location>
</feature>
<gene>
    <name evidence="2" type="ORF">AMON00008_LOCUS37183</name>
</gene>
<evidence type="ECO:0000256" key="1">
    <source>
        <dbReference type="SAM" id="MobiDB-lite"/>
    </source>
</evidence>
<evidence type="ECO:0000313" key="2">
    <source>
        <dbReference type="EMBL" id="CAE4618119.1"/>
    </source>
</evidence>
<proteinExistence type="predicted"/>
<sequence>MALQCAVAQRVEFCCNYIVGDFVFDDFELPRSAVGDCIRDGRRRHRADAGGGPCARGTANSENSENREEGGVDGITLMQAAASVFWAQRAARSRSRALRQARVVDELGTDGYGFCGDGVVAVNAMLFDSGFGGAGLGSTSF</sequence>
<organism evidence="2">
    <name type="scientific">Alexandrium monilatum</name>
    <dbReference type="NCBI Taxonomy" id="311494"/>
    <lineage>
        <taxon>Eukaryota</taxon>
        <taxon>Sar</taxon>
        <taxon>Alveolata</taxon>
        <taxon>Dinophyceae</taxon>
        <taxon>Gonyaulacales</taxon>
        <taxon>Pyrocystaceae</taxon>
        <taxon>Alexandrium</taxon>
    </lineage>
</organism>